<keyword evidence="6" id="KW-0675">Receptor</keyword>
<gene>
    <name evidence="6" type="primary">NRBF2</name>
</gene>
<dbReference type="GeneID" id="106543813"/>
<evidence type="ECO:0000313" key="6">
    <source>
        <dbReference type="RefSeq" id="XP_013915372.1"/>
    </source>
</evidence>
<dbReference type="SUPFAM" id="SSF140361">
    <property type="entry name" value="MIT domain-like"/>
    <property type="match status" value="1"/>
</dbReference>
<dbReference type="GO" id="GO:0006914">
    <property type="term" value="P:autophagy"/>
    <property type="evidence" value="ECO:0007669"/>
    <property type="project" value="InterPro"/>
</dbReference>
<evidence type="ECO:0000259" key="4">
    <source>
        <dbReference type="Pfam" id="PF17169"/>
    </source>
</evidence>
<sequence length="259" mass="29309">MSPQPPMEAMEAPLNLAQLSLELQRKSHLKQIPLIQERWKRTQRDERLKVRPLVDKESVAHLQSSSKSSAEDPEDQHGTPASLKYRAPLEKEMKGFQGVLDRDPDTLLFLLQKRKEPSPDACVKSRPPKDDKMKMEEQATKIAVLEQHVEMLFADNERLRRENRQLKAERARLLKSPLEKELDADADFVEKSELWGLQQLPESAAASAATTTTPWQKLAVSAGKGKDIPIPSLPPLDIPSPEFPLVELSEDLLKGFMNN</sequence>
<accession>A0A6I9XN69</accession>
<organism evidence="5 6">
    <name type="scientific">Thamnophis sirtalis</name>
    <dbReference type="NCBI Taxonomy" id="35019"/>
    <lineage>
        <taxon>Eukaryota</taxon>
        <taxon>Metazoa</taxon>
        <taxon>Chordata</taxon>
        <taxon>Craniata</taxon>
        <taxon>Vertebrata</taxon>
        <taxon>Euteleostomi</taxon>
        <taxon>Lepidosauria</taxon>
        <taxon>Squamata</taxon>
        <taxon>Bifurcata</taxon>
        <taxon>Unidentata</taxon>
        <taxon>Episquamata</taxon>
        <taxon>Toxicofera</taxon>
        <taxon>Serpentes</taxon>
        <taxon>Colubroidea</taxon>
        <taxon>Colubridae</taxon>
        <taxon>Natricinae</taxon>
        <taxon>Thamnophis</taxon>
    </lineage>
</organism>
<feature type="coiled-coil region" evidence="1">
    <location>
        <begin position="142"/>
        <end position="176"/>
    </location>
</feature>
<dbReference type="CTD" id="29982"/>
<evidence type="ECO:0000256" key="2">
    <source>
        <dbReference type="SAM" id="MobiDB-lite"/>
    </source>
</evidence>
<dbReference type="RefSeq" id="XP_013915372.1">
    <property type="nucleotide sequence ID" value="XM_014059897.1"/>
</dbReference>
<feature type="region of interest" description="Disordered" evidence="2">
    <location>
        <begin position="41"/>
        <end position="88"/>
    </location>
</feature>
<dbReference type="Pfam" id="PF08961">
    <property type="entry name" value="NRBF2"/>
    <property type="match status" value="1"/>
</dbReference>
<dbReference type="InterPro" id="IPR015056">
    <property type="entry name" value="NRBF2_C"/>
</dbReference>
<dbReference type="InterPro" id="IPR039679">
    <property type="entry name" value="NRBF2"/>
</dbReference>
<feature type="domain" description="Nuclear receptor-binding factor 2 MIT" evidence="4">
    <location>
        <begin position="16"/>
        <end position="49"/>
    </location>
</feature>
<feature type="domain" description="Nuclear receptor-binding factor 2 C-terminal" evidence="3">
    <location>
        <begin position="54"/>
        <end position="256"/>
    </location>
</feature>
<reference evidence="6" key="1">
    <citation type="submission" date="2025-08" db="UniProtKB">
        <authorList>
            <consortium name="RefSeq"/>
        </authorList>
    </citation>
    <scope>IDENTIFICATION</scope>
    <source>
        <tissue evidence="6">Skeletal muscle</tissue>
    </source>
</reference>
<protein>
    <submittedName>
        <fullName evidence="6">Nuclear receptor-binding factor 2 isoform X2</fullName>
    </submittedName>
</protein>
<feature type="compositionally biased region" description="Basic and acidic residues" evidence="2">
    <location>
        <begin position="41"/>
        <end position="59"/>
    </location>
</feature>
<dbReference type="OrthoDB" id="3694230at2759"/>
<evidence type="ECO:0000313" key="5">
    <source>
        <dbReference type="Proteomes" id="UP000504617"/>
    </source>
</evidence>
<proteinExistence type="predicted"/>
<keyword evidence="1" id="KW-0175">Coiled coil</keyword>
<name>A0A6I9XN69_9SAUR</name>
<evidence type="ECO:0000259" key="3">
    <source>
        <dbReference type="Pfam" id="PF08961"/>
    </source>
</evidence>
<evidence type="ECO:0000256" key="1">
    <source>
        <dbReference type="SAM" id="Coils"/>
    </source>
</evidence>
<dbReference type="Pfam" id="PF17169">
    <property type="entry name" value="NRBF2_MIT"/>
    <property type="match status" value="1"/>
</dbReference>
<dbReference type="InterPro" id="IPR033393">
    <property type="entry name" value="NRBF2_MIT"/>
</dbReference>
<keyword evidence="5" id="KW-1185">Reference proteome</keyword>
<dbReference type="PANTHER" id="PTHR14964:SF2">
    <property type="entry name" value="NUCLEAR RECEPTOR-BINDING FACTOR 2"/>
    <property type="match status" value="1"/>
</dbReference>
<dbReference type="Proteomes" id="UP000504617">
    <property type="component" value="Unplaced"/>
</dbReference>
<dbReference type="PANTHER" id="PTHR14964">
    <property type="entry name" value="NUCLEAR RECEPTOR BINDING FACTOR 2"/>
    <property type="match status" value="1"/>
</dbReference>
<dbReference type="AlphaFoldDB" id="A0A6I9XN69"/>
<dbReference type="Gene3D" id="1.20.58.80">
    <property type="entry name" value="Phosphotransferase system, lactose/cellobiose-type IIA subunit"/>
    <property type="match status" value="1"/>
</dbReference>